<evidence type="ECO:0000313" key="2">
    <source>
        <dbReference type="EMBL" id="GJT80112.1"/>
    </source>
</evidence>
<keyword evidence="3" id="KW-1185">Reference proteome</keyword>
<feature type="compositionally biased region" description="Polar residues" evidence="1">
    <location>
        <begin position="316"/>
        <end position="338"/>
    </location>
</feature>
<reference evidence="2" key="2">
    <citation type="submission" date="2022-01" db="EMBL/GenBank/DDBJ databases">
        <authorList>
            <person name="Yamashiro T."/>
            <person name="Shiraishi A."/>
            <person name="Satake H."/>
            <person name="Nakayama K."/>
        </authorList>
    </citation>
    <scope>NUCLEOTIDE SEQUENCE</scope>
</reference>
<feature type="compositionally biased region" description="Basic and acidic residues" evidence="1">
    <location>
        <begin position="537"/>
        <end position="554"/>
    </location>
</feature>
<sequence>MVINSPCLTDKKELAIPGQTATGKEFLNPLMADKIQLFMDDLAFVNQHNMVAYLEKSDENAEFHHIVDFLSTCSINYALTVSPTIYASYIEQFWNTATSKTVNSVKQIHVIVDGNAVVITESSVRNDLLLDDEDGITCLINDEIFKNLALMGYEQLSTKLTFQKGSFSPQWKFLIHTILHCISSKSTGWNKFSTNLASTVICLAKGQKFNFLKLIFDGMLRNLDPKKFLMYPRFLQLFLNNQLKDLPEPFNDTYETPSHTKKVFSNMARQSKSFSGKFTLLFESMLVQNQAPEGESSVTPPEPQPTPSTSQPNVSEPQTELLQTETPPTVSHEPQTEATIKHILPSPSVYQRKHRKTQKHRRAKKVTELPQTSVPLDLGVDEAVDKEGVTVWQYQAPRNHGGAPAQTRSKRVLKQPNEPPLSEGHTSRSGKGRMEHTFELMDIIPPTPHDSPLPGGYTPGSDEGRLNLEELMVMCTRLSKQVLDLEKEKDAQPVEILKLKKRVKKLERQRKSSISHPRRRTYRQVESSDDDLDEEDASRQERISDKTKPMFKDSDSDDLGDLVDEGMDFVQEKDAENQGKIGADDIEAVNTGGEGVSTAAPRTPPTTTTFFDDEDVTMAMAQTLIKMKEEKAKEKGVAIKDVEDSSRTIRSITTLQPLPTIDLKDKERDAEIALRLQAKLDEELRVERERQEEASKVAIADMFDKVQARIDVDYELATRMTHEEQEKYTIKKGPGYWQNSLKGERNN</sequence>
<feature type="region of interest" description="Disordered" evidence="1">
    <location>
        <begin position="505"/>
        <end position="557"/>
    </location>
</feature>
<feature type="compositionally biased region" description="Basic residues" evidence="1">
    <location>
        <begin position="351"/>
        <end position="364"/>
    </location>
</feature>
<evidence type="ECO:0008006" key="4">
    <source>
        <dbReference type="Google" id="ProtNLM"/>
    </source>
</evidence>
<evidence type="ECO:0000313" key="3">
    <source>
        <dbReference type="Proteomes" id="UP001151760"/>
    </source>
</evidence>
<name>A0ABQ5GYP7_9ASTR</name>
<feature type="region of interest" description="Disordered" evidence="1">
    <location>
        <begin position="396"/>
        <end position="432"/>
    </location>
</feature>
<dbReference type="EMBL" id="BQNB010018960">
    <property type="protein sequence ID" value="GJT80112.1"/>
    <property type="molecule type" value="Genomic_DNA"/>
</dbReference>
<dbReference type="Proteomes" id="UP001151760">
    <property type="component" value="Unassembled WGS sequence"/>
</dbReference>
<protein>
    <recommendedName>
        <fullName evidence="4">Synaptobrevin, longin-like domain protein</fullName>
    </recommendedName>
</protein>
<comment type="caution">
    <text evidence="2">The sequence shown here is derived from an EMBL/GenBank/DDBJ whole genome shotgun (WGS) entry which is preliminary data.</text>
</comment>
<feature type="compositionally biased region" description="Basic residues" evidence="1">
    <location>
        <begin position="505"/>
        <end position="522"/>
    </location>
</feature>
<reference evidence="2" key="1">
    <citation type="journal article" date="2022" name="Int. J. Mol. Sci.">
        <title>Draft Genome of Tanacetum Coccineum: Genomic Comparison of Closely Related Tanacetum-Family Plants.</title>
        <authorList>
            <person name="Yamashiro T."/>
            <person name="Shiraishi A."/>
            <person name="Nakayama K."/>
            <person name="Satake H."/>
        </authorList>
    </citation>
    <scope>NUCLEOTIDE SEQUENCE</scope>
</reference>
<evidence type="ECO:0000256" key="1">
    <source>
        <dbReference type="SAM" id="MobiDB-lite"/>
    </source>
</evidence>
<feature type="compositionally biased region" description="Acidic residues" evidence="1">
    <location>
        <begin position="527"/>
        <end position="536"/>
    </location>
</feature>
<gene>
    <name evidence="2" type="ORF">Tco_1054454</name>
</gene>
<feature type="region of interest" description="Disordered" evidence="1">
    <location>
        <begin position="290"/>
        <end position="370"/>
    </location>
</feature>
<proteinExistence type="predicted"/>
<organism evidence="2 3">
    <name type="scientific">Tanacetum coccineum</name>
    <dbReference type="NCBI Taxonomy" id="301880"/>
    <lineage>
        <taxon>Eukaryota</taxon>
        <taxon>Viridiplantae</taxon>
        <taxon>Streptophyta</taxon>
        <taxon>Embryophyta</taxon>
        <taxon>Tracheophyta</taxon>
        <taxon>Spermatophyta</taxon>
        <taxon>Magnoliopsida</taxon>
        <taxon>eudicotyledons</taxon>
        <taxon>Gunneridae</taxon>
        <taxon>Pentapetalae</taxon>
        <taxon>asterids</taxon>
        <taxon>campanulids</taxon>
        <taxon>Asterales</taxon>
        <taxon>Asteraceae</taxon>
        <taxon>Asteroideae</taxon>
        <taxon>Anthemideae</taxon>
        <taxon>Anthemidinae</taxon>
        <taxon>Tanacetum</taxon>
    </lineage>
</organism>
<accession>A0ABQ5GYP7</accession>